<reference evidence="1 2" key="1">
    <citation type="journal article" date="2022" name="DNA Res.">
        <title>Chromosomal-level genome assembly of the orchid tree Bauhinia variegata (Leguminosae; Cercidoideae) supports the allotetraploid origin hypothesis of Bauhinia.</title>
        <authorList>
            <person name="Zhong Y."/>
            <person name="Chen Y."/>
            <person name="Zheng D."/>
            <person name="Pang J."/>
            <person name="Liu Y."/>
            <person name="Luo S."/>
            <person name="Meng S."/>
            <person name="Qian L."/>
            <person name="Wei D."/>
            <person name="Dai S."/>
            <person name="Zhou R."/>
        </authorList>
    </citation>
    <scope>NUCLEOTIDE SEQUENCE [LARGE SCALE GENOMIC DNA]</scope>
    <source>
        <strain evidence="1">BV-YZ2020</strain>
    </source>
</reference>
<comment type="caution">
    <text evidence="1">The sequence shown here is derived from an EMBL/GenBank/DDBJ whole genome shotgun (WGS) entry which is preliminary data.</text>
</comment>
<evidence type="ECO:0000313" key="2">
    <source>
        <dbReference type="Proteomes" id="UP000828941"/>
    </source>
</evidence>
<gene>
    <name evidence="1" type="ORF">L6164_032067</name>
</gene>
<proteinExistence type="predicted"/>
<dbReference type="EMBL" id="CM039438">
    <property type="protein sequence ID" value="KAI4298517.1"/>
    <property type="molecule type" value="Genomic_DNA"/>
</dbReference>
<protein>
    <submittedName>
        <fullName evidence="1">Uncharacterized protein</fullName>
    </submittedName>
</protein>
<name>A0ACB9KML9_BAUVA</name>
<accession>A0ACB9KML9</accession>
<dbReference type="Proteomes" id="UP000828941">
    <property type="component" value="Chromosome 13"/>
</dbReference>
<keyword evidence="2" id="KW-1185">Reference proteome</keyword>
<sequence length="229" mass="25752">MAGHSLFFCLILTLVSLLHGIHGVEFEVRNTVPTSPGGTRFNNELGVDYTKQTMQESTNFIWNLFQQNTEADRKNLAQVILIVEEREGIAATSNNEIYFGAGYINGIQGDIKTDFNGVLYHEMTHVWQWFGSGYGTNPGLFEGIADFVRLKAGYAPAHWRKPGEGDSWNQGYEVTAHFLDYCESLRSGFVAELNKKSRTSYSDDYFVQLLGKTVDQLWSDYKAKYSGGA</sequence>
<evidence type="ECO:0000313" key="1">
    <source>
        <dbReference type="EMBL" id="KAI4298517.1"/>
    </source>
</evidence>
<organism evidence="1 2">
    <name type="scientific">Bauhinia variegata</name>
    <name type="common">Purple orchid tree</name>
    <name type="synonym">Phanera variegata</name>
    <dbReference type="NCBI Taxonomy" id="167791"/>
    <lineage>
        <taxon>Eukaryota</taxon>
        <taxon>Viridiplantae</taxon>
        <taxon>Streptophyta</taxon>
        <taxon>Embryophyta</taxon>
        <taxon>Tracheophyta</taxon>
        <taxon>Spermatophyta</taxon>
        <taxon>Magnoliopsida</taxon>
        <taxon>eudicotyledons</taxon>
        <taxon>Gunneridae</taxon>
        <taxon>Pentapetalae</taxon>
        <taxon>rosids</taxon>
        <taxon>fabids</taxon>
        <taxon>Fabales</taxon>
        <taxon>Fabaceae</taxon>
        <taxon>Cercidoideae</taxon>
        <taxon>Cercideae</taxon>
        <taxon>Bauhiniinae</taxon>
        <taxon>Bauhinia</taxon>
    </lineage>
</organism>